<dbReference type="PROSITE" id="PS50177">
    <property type="entry name" value="NTF2_DOMAIN"/>
    <property type="match status" value="1"/>
</dbReference>
<dbReference type="PANTHER" id="PTHR12612">
    <property type="entry name" value="NUCLEAR TRANSPORT FACTOR 2"/>
    <property type="match status" value="1"/>
</dbReference>
<reference evidence="2 3" key="1">
    <citation type="submission" date="2024-07" db="EMBL/GenBank/DDBJ databases">
        <title>Section-level genome sequencing and comparative genomics of Aspergillus sections Usti and Cavernicolus.</title>
        <authorList>
            <consortium name="Lawrence Berkeley National Laboratory"/>
            <person name="Nybo J.L."/>
            <person name="Vesth T.C."/>
            <person name="Theobald S."/>
            <person name="Frisvad J.C."/>
            <person name="Larsen T.O."/>
            <person name="Kjaerboelling I."/>
            <person name="Rothschild-Mancinelli K."/>
            <person name="Lyhne E.K."/>
            <person name="Kogle M.E."/>
            <person name="Barry K."/>
            <person name="Clum A."/>
            <person name="Na H."/>
            <person name="Ledsgaard L."/>
            <person name="Lin J."/>
            <person name="Lipzen A."/>
            <person name="Kuo A."/>
            <person name="Riley R."/>
            <person name="Mondo S."/>
            <person name="Labutti K."/>
            <person name="Haridas S."/>
            <person name="Pangalinan J."/>
            <person name="Salamov A.A."/>
            <person name="Simmons B.A."/>
            <person name="Magnuson J.K."/>
            <person name="Chen J."/>
            <person name="Drula E."/>
            <person name="Henrissat B."/>
            <person name="Wiebenga A."/>
            <person name="Lubbers R.J."/>
            <person name="Gomes A.C."/>
            <person name="Makela M.R."/>
            <person name="Stajich J."/>
            <person name="Grigoriev I.V."/>
            <person name="Mortensen U.H."/>
            <person name="De Vries R.P."/>
            <person name="Baker S.E."/>
            <person name="Andersen M.R."/>
        </authorList>
    </citation>
    <scope>NUCLEOTIDE SEQUENCE [LARGE SCALE GENOMIC DNA]</scope>
    <source>
        <strain evidence="2 3">CBS 123904</strain>
    </source>
</reference>
<feature type="domain" description="NTF2" evidence="1">
    <location>
        <begin position="15"/>
        <end position="154"/>
    </location>
</feature>
<gene>
    <name evidence="2" type="ORF">BJY01DRAFT_242579</name>
</gene>
<dbReference type="Proteomes" id="UP001610446">
    <property type="component" value="Unassembled WGS sequence"/>
</dbReference>
<dbReference type="InterPro" id="IPR002075">
    <property type="entry name" value="NTF2_dom"/>
</dbReference>
<evidence type="ECO:0000259" key="1">
    <source>
        <dbReference type="PROSITE" id="PS50177"/>
    </source>
</evidence>
<dbReference type="Gene3D" id="3.10.450.50">
    <property type="match status" value="1"/>
</dbReference>
<organism evidence="2 3">
    <name type="scientific">Aspergillus pseudoustus</name>
    <dbReference type="NCBI Taxonomy" id="1810923"/>
    <lineage>
        <taxon>Eukaryota</taxon>
        <taxon>Fungi</taxon>
        <taxon>Dikarya</taxon>
        <taxon>Ascomycota</taxon>
        <taxon>Pezizomycotina</taxon>
        <taxon>Eurotiomycetes</taxon>
        <taxon>Eurotiomycetidae</taxon>
        <taxon>Eurotiales</taxon>
        <taxon>Aspergillaceae</taxon>
        <taxon>Aspergillus</taxon>
        <taxon>Aspergillus subgen. Nidulantes</taxon>
    </lineage>
</organism>
<protein>
    <recommendedName>
        <fullName evidence="1">NTF2 domain-containing protein</fullName>
    </recommendedName>
</protein>
<dbReference type="Pfam" id="PF02136">
    <property type="entry name" value="NTF2"/>
    <property type="match status" value="1"/>
</dbReference>
<dbReference type="InterPro" id="IPR032710">
    <property type="entry name" value="NTF2-like_dom_sf"/>
</dbReference>
<dbReference type="SUPFAM" id="SSF54427">
    <property type="entry name" value="NTF2-like"/>
    <property type="match status" value="1"/>
</dbReference>
<accession>A0ABR4L0Y9</accession>
<proteinExistence type="predicted"/>
<name>A0ABR4L0Y9_9EURO</name>
<sequence length="156" mass="17566">MAPSEDLYAKVSTEAATEFTQSFYPALEKDRAIISWFYSTAPSPIIFNGNQVADGNAVQDIFVNQMPPAHYEIQSVDCQIINKQFPAPIPGKQPSTKDMSMLVIVSGYVRFGDSRDLPQRGFSETFVLIPNTSNETVKGRRKRDWVIQTQNFRLVV</sequence>
<dbReference type="InterPro" id="IPR018222">
    <property type="entry name" value="Nuclear_transport_factor_2_euk"/>
</dbReference>
<keyword evidence="3" id="KW-1185">Reference proteome</keyword>
<evidence type="ECO:0000313" key="2">
    <source>
        <dbReference type="EMBL" id="KAL2857187.1"/>
    </source>
</evidence>
<dbReference type="EMBL" id="JBFXLU010000005">
    <property type="protein sequence ID" value="KAL2857187.1"/>
    <property type="molecule type" value="Genomic_DNA"/>
</dbReference>
<evidence type="ECO:0000313" key="3">
    <source>
        <dbReference type="Proteomes" id="UP001610446"/>
    </source>
</evidence>
<dbReference type="InterPro" id="IPR045875">
    <property type="entry name" value="NTF2"/>
</dbReference>
<comment type="caution">
    <text evidence="2">The sequence shown here is derived from an EMBL/GenBank/DDBJ whole genome shotgun (WGS) entry which is preliminary data.</text>
</comment>